<name>A0A1M5UBJ9_9VIBR</name>
<dbReference type="GO" id="GO:0005886">
    <property type="term" value="C:plasma membrane"/>
    <property type="evidence" value="ECO:0007669"/>
    <property type="project" value="UniProtKB-SubCell"/>
</dbReference>
<evidence type="ECO:0000256" key="10">
    <source>
        <dbReference type="NCBIfam" id="TIGR00751"/>
    </source>
</evidence>
<dbReference type="Proteomes" id="UP000184608">
    <property type="component" value="Unassembled WGS sequence"/>
</dbReference>
<feature type="transmembrane region" description="Helical" evidence="9">
    <location>
        <begin position="176"/>
        <end position="194"/>
    </location>
</feature>
<feature type="transmembrane region" description="Helical" evidence="9">
    <location>
        <begin position="200"/>
        <end position="219"/>
    </location>
</feature>
<evidence type="ECO:0000256" key="3">
    <source>
        <dbReference type="ARBA" id="ARBA00022475"/>
    </source>
</evidence>
<evidence type="ECO:0000256" key="9">
    <source>
        <dbReference type="HAMAP-Rule" id="MF_01937"/>
    </source>
</evidence>
<dbReference type="PANTHER" id="PTHR13929:SF0">
    <property type="entry name" value="UBIA PRENYLTRANSFERASE DOMAIN-CONTAINING PROTEIN 1"/>
    <property type="match status" value="1"/>
</dbReference>
<evidence type="ECO:0000256" key="4">
    <source>
        <dbReference type="ARBA" id="ARBA00022519"/>
    </source>
</evidence>
<dbReference type="PANTHER" id="PTHR13929">
    <property type="entry name" value="1,4-DIHYDROXY-2-NAPHTHOATE OCTAPRENYLTRANSFERASE"/>
    <property type="match status" value="1"/>
</dbReference>
<feature type="transmembrane region" description="Helical" evidence="9">
    <location>
        <begin position="248"/>
        <end position="266"/>
    </location>
</feature>
<dbReference type="GO" id="GO:0046428">
    <property type="term" value="F:1,4-dihydroxy-2-naphthoate polyprenyltransferase activity"/>
    <property type="evidence" value="ECO:0007669"/>
    <property type="project" value="UniProtKB-UniRule"/>
</dbReference>
<organism evidence="11 12">
    <name type="scientific">Vibrio aerogenes CECT 7868</name>
    <dbReference type="NCBI Taxonomy" id="1216006"/>
    <lineage>
        <taxon>Bacteria</taxon>
        <taxon>Pseudomonadati</taxon>
        <taxon>Pseudomonadota</taxon>
        <taxon>Gammaproteobacteria</taxon>
        <taxon>Vibrionales</taxon>
        <taxon>Vibrionaceae</taxon>
        <taxon>Vibrio</taxon>
    </lineage>
</organism>
<evidence type="ECO:0000313" key="11">
    <source>
        <dbReference type="EMBL" id="SHH60415.1"/>
    </source>
</evidence>
<dbReference type="UniPathway" id="UPA00079">
    <property type="reaction ID" value="UER00168"/>
</dbReference>
<feature type="transmembrane region" description="Helical" evidence="9">
    <location>
        <begin position="144"/>
        <end position="164"/>
    </location>
</feature>
<proteinExistence type="inferred from homology"/>
<reference evidence="11 12" key="1">
    <citation type="submission" date="2016-11" db="EMBL/GenBank/DDBJ databases">
        <authorList>
            <person name="Jaros S."/>
            <person name="Januszkiewicz K."/>
            <person name="Wedrychowicz H."/>
        </authorList>
    </citation>
    <scope>NUCLEOTIDE SEQUENCE [LARGE SCALE GENOMIC DNA]</scope>
    <source>
        <strain evidence="11 12">CECT 7868</strain>
    </source>
</reference>
<feature type="transmembrane region" description="Helical" evidence="9">
    <location>
        <begin position="306"/>
        <end position="328"/>
    </location>
</feature>
<keyword evidence="12" id="KW-1185">Reference proteome</keyword>
<evidence type="ECO:0000313" key="12">
    <source>
        <dbReference type="Proteomes" id="UP000184608"/>
    </source>
</evidence>
<keyword evidence="4" id="KW-0997">Cell inner membrane</keyword>
<dbReference type="FunFam" id="1.10.357.140:FF:000016">
    <property type="entry name" value="1,4-dihydroxy-2-naphthoate octaprenyltransferase"/>
    <property type="match status" value="1"/>
</dbReference>
<dbReference type="EC" id="2.5.1.74" evidence="9 10"/>
<feature type="transmembrane region" description="Helical" evidence="9">
    <location>
        <begin position="272"/>
        <end position="294"/>
    </location>
</feature>
<keyword evidence="3 9" id="KW-1003">Cell membrane</keyword>
<comment type="similarity">
    <text evidence="9">Belongs to the MenA family. Type 1 subfamily.</text>
</comment>
<comment type="function">
    <text evidence="9">Conversion of 1,4-dihydroxy-2-naphthoate (DHNA) to demethylmenaquinone (DMK).</text>
</comment>
<evidence type="ECO:0000256" key="6">
    <source>
        <dbReference type="ARBA" id="ARBA00022692"/>
    </source>
</evidence>
<dbReference type="EMBL" id="FQXZ01000001">
    <property type="protein sequence ID" value="SHH60415.1"/>
    <property type="molecule type" value="Genomic_DNA"/>
</dbReference>
<comment type="subcellular location">
    <subcellularLocation>
        <location evidence="9">Cell membrane</location>
        <topology evidence="9">Multi-pass membrane protein</topology>
    </subcellularLocation>
    <subcellularLocation>
        <location evidence="1">Membrane</location>
        <topology evidence="1">Multi-pass membrane protein</topology>
    </subcellularLocation>
</comment>
<keyword evidence="8 9" id="KW-0472">Membrane</keyword>
<dbReference type="NCBIfam" id="NF004750">
    <property type="entry name" value="PRK06080.1-2"/>
    <property type="match status" value="1"/>
</dbReference>
<sequence>MPQTFFSRLFHRILAAVYIHQAVIMHNSISIWLDAARPKTLPLGLISIFTGSALAYSENQFSWLITVLALMTAILLQILSNLANDYGDAVKGTDNDKRLGPVRAIQSGAVSLKDMKVAIAINVVLTMFTGLALILLALDSLQNIIVFIGLGVLSMIAAVAYTMGNKPYGYVGLGDLSVFIFFGLLGVSGSYFLYTGKFETHLLLPSVACGLLAVAVLNINNMRDIENDQECGKRTVAVRLGPVLAKKYHFILLAGAMLAFGSYLFILTDPVWMALPFLLSLIFVFKHAVAVWEAEQPVQIAPMLPVIVKCSVVTNLLFITVVVAQTMVS</sequence>
<comment type="catalytic activity">
    <reaction evidence="9">
        <text>an all-trans-polyprenyl diphosphate + 1,4-dihydroxy-2-naphthoate + H(+) = a 2-demethylmenaquinol + CO2 + diphosphate</text>
        <dbReference type="Rhea" id="RHEA:26478"/>
        <dbReference type="Rhea" id="RHEA-COMP:9563"/>
        <dbReference type="Rhea" id="RHEA-COMP:9564"/>
        <dbReference type="ChEBI" id="CHEBI:11173"/>
        <dbReference type="ChEBI" id="CHEBI:15378"/>
        <dbReference type="ChEBI" id="CHEBI:16526"/>
        <dbReference type="ChEBI" id="CHEBI:33019"/>
        <dbReference type="ChEBI" id="CHEBI:55437"/>
        <dbReference type="ChEBI" id="CHEBI:58914"/>
        <dbReference type="EC" id="2.5.1.74"/>
    </reaction>
</comment>
<gene>
    <name evidence="9 11" type="primary">menA</name>
    <name evidence="11" type="ORF">VA7868_00057</name>
</gene>
<dbReference type="InterPro" id="IPR000537">
    <property type="entry name" value="UbiA_prenyltransferase"/>
</dbReference>
<evidence type="ECO:0000256" key="2">
    <source>
        <dbReference type="ARBA" id="ARBA00022428"/>
    </source>
</evidence>
<keyword evidence="6 9" id="KW-0812">Transmembrane</keyword>
<dbReference type="GO" id="GO:0009234">
    <property type="term" value="P:menaquinone biosynthetic process"/>
    <property type="evidence" value="ECO:0007669"/>
    <property type="project" value="UniProtKB-UniRule"/>
</dbReference>
<feature type="transmembrane region" description="Helical" evidence="9">
    <location>
        <begin position="117"/>
        <end position="138"/>
    </location>
</feature>
<comment type="pathway">
    <text evidence="9">Quinol/quinone metabolism; menaquinone biosynthesis; menaquinol from 1,4-dihydroxy-2-naphthoate: step 1/2.</text>
</comment>
<dbReference type="AlphaFoldDB" id="A0A1M5UBJ9"/>
<dbReference type="Gene3D" id="1.10.357.140">
    <property type="entry name" value="UbiA prenyltransferase"/>
    <property type="match status" value="1"/>
</dbReference>
<feature type="transmembrane region" description="Helical" evidence="9">
    <location>
        <begin position="12"/>
        <end position="33"/>
    </location>
</feature>
<keyword evidence="7 9" id="KW-1133">Transmembrane helix</keyword>
<dbReference type="InterPro" id="IPR004657">
    <property type="entry name" value="MenA"/>
</dbReference>
<evidence type="ECO:0000256" key="8">
    <source>
        <dbReference type="ARBA" id="ARBA00023136"/>
    </source>
</evidence>
<dbReference type="Pfam" id="PF01040">
    <property type="entry name" value="UbiA"/>
    <property type="match status" value="1"/>
</dbReference>
<protein>
    <recommendedName>
        <fullName evidence="9 10">1,4-dihydroxy-2-naphthoate octaprenyltransferase</fullName>
        <shortName evidence="9">DHNA-octaprenyltransferase</shortName>
        <ecNumber evidence="9 10">2.5.1.74</ecNumber>
    </recommendedName>
</protein>
<accession>A0A1M5UBJ9</accession>
<dbReference type="GO" id="GO:0042371">
    <property type="term" value="P:vitamin K biosynthetic process"/>
    <property type="evidence" value="ECO:0007669"/>
    <property type="project" value="TreeGrafter"/>
</dbReference>
<dbReference type="STRING" id="1216006.VA7868_00057"/>
<dbReference type="PIRSF" id="PIRSF005355">
    <property type="entry name" value="UBIAD1"/>
    <property type="match status" value="1"/>
</dbReference>
<dbReference type="NCBIfam" id="TIGR00751">
    <property type="entry name" value="menA"/>
    <property type="match status" value="1"/>
</dbReference>
<evidence type="ECO:0000256" key="7">
    <source>
        <dbReference type="ARBA" id="ARBA00022989"/>
    </source>
</evidence>
<feature type="transmembrane region" description="Helical" evidence="9">
    <location>
        <begin position="63"/>
        <end position="83"/>
    </location>
</feature>
<keyword evidence="5 9" id="KW-0808">Transferase</keyword>
<dbReference type="CDD" id="cd13962">
    <property type="entry name" value="PT_UbiA_UBIAD1"/>
    <property type="match status" value="1"/>
</dbReference>
<dbReference type="InterPro" id="IPR044878">
    <property type="entry name" value="UbiA_sf"/>
</dbReference>
<dbReference type="InterPro" id="IPR026046">
    <property type="entry name" value="UBIAD1"/>
</dbReference>
<dbReference type="HAMAP" id="MF_01937">
    <property type="entry name" value="MenA_1"/>
    <property type="match status" value="1"/>
</dbReference>
<evidence type="ECO:0000256" key="5">
    <source>
        <dbReference type="ARBA" id="ARBA00022679"/>
    </source>
</evidence>
<evidence type="ECO:0000256" key="1">
    <source>
        <dbReference type="ARBA" id="ARBA00004141"/>
    </source>
</evidence>
<keyword evidence="2 9" id="KW-0474">Menaquinone biosynthesis</keyword>